<dbReference type="RefSeq" id="XP_018281279.1">
    <property type="nucleotide sequence ID" value="XM_018419802.1"/>
</dbReference>
<dbReference type="AlphaFoldDB" id="A0A0J0XUN6"/>
<proteinExistence type="predicted"/>
<sequence>MPDSPRDRRREYSPLGTVTVFRTATAAGRTGAQWRDRGPLEFACHLTDDGVRRSGKMAVGVVRGQGVLVAADEHTAHLINLDTGNRTSIALERVDTIDSPLFSDRNLKDKEAKVWSVNITDEYVFVVTQYQVHIFTHIGEKLAAYPDPCADYLAHAGLGFGVEARYPYGSLFKPAPKTPASAPPGFSLAWTLQWTLEGAHPDSHEFAEATEGAFAYPSEWDDDHSDDSSDWHLEERFRFEGMNAWLQDVSFTTDDLVIRGRQGGIFIVRDYRRVLREVRDVEEYRERTAYIGRHTVVIGFRESNDVVACYGNRIAVHAADVRVTLWQD</sequence>
<dbReference type="EMBL" id="KQ087184">
    <property type="protein sequence ID" value="KLT44788.1"/>
    <property type="molecule type" value="Genomic_DNA"/>
</dbReference>
<keyword evidence="2" id="KW-1185">Reference proteome</keyword>
<dbReference type="GeneID" id="28980405"/>
<evidence type="ECO:0000313" key="1">
    <source>
        <dbReference type="EMBL" id="KLT44788.1"/>
    </source>
</evidence>
<gene>
    <name evidence="1" type="ORF">CC85DRAFT_186297</name>
</gene>
<name>A0A0J0XUN6_9TREE</name>
<accession>A0A0J0XUN6</accession>
<dbReference type="Proteomes" id="UP000053611">
    <property type="component" value="Unassembled WGS sequence"/>
</dbReference>
<reference evidence="1 2" key="1">
    <citation type="submission" date="2015-03" db="EMBL/GenBank/DDBJ databases">
        <title>Genomics and transcriptomics of the oil-accumulating basidiomycete yeast T. oleaginosus allow insights into substrate utilization and the diverse evolutionary trajectories of mating systems in fungi.</title>
        <authorList>
            <consortium name="DOE Joint Genome Institute"/>
            <person name="Kourist R."/>
            <person name="Kracht O."/>
            <person name="Bracharz F."/>
            <person name="Lipzen A."/>
            <person name="Nolan M."/>
            <person name="Ohm R."/>
            <person name="Grigoriev I."/>
            <person name="Sun S."/>
            <person name="Heitman J."/>
            <person name="Bruck T."/>
            <person name="Nowrousian M."/>
        </authorList>
    </citation>
    <scope>NUCLEOTIDE SEQUENCE [LARGE SCALE GENOMIC DNA]</scope>
    <source>
        <strain evidence="1 2">IBC0246</strain>
    </source>
</reference>
<protein>
    <submittedName>
        <fullName evidence="1">Uncharacterized protein</fullName>
    </submittedName>
</protein>
<organism evidence="1 2">
    <name type="scientific">Cutaneotrichosporon oleaginosum</name>
    <dbReference type="NCBI Taxonomy" id="879819"/>
    <lineage>
        <taxon>Eukaryota</taxon>
        <taxon>Fungi</taxon>
        <taxon>Dikarya</taxon>
        <taxon>Basidiomycota</taxon>
        <taxon>Agaricomycotina</taxon>
        <taxon>Tremellomycetes</taxon>
        <taxon>Trichosporonales</taxon>
        <taxon>Trichosporonaceae</taxon>
        <taxon>Cutaneotrichosporon</taxon>
    </lineage>
</organism>
<evidence type="ECO:0000313" key="2">
    <source>
        <dbReference type="Proteomes" id="UP000053611"/>
    </source>
</evidence>